<evidence type="ECO:0000313" key="5">
    <source>
        <dbReference type="Proteomes" id="UP001432027"/>
    </source>
</evidence>
<comment type="caution">
    <text evidence="4">The sequence shown here is derived from an EMBL/GenBank/DDBJ whole genome shotgun (WGS) entry which is preliminary data.</text>
</comment>
<keyword evidence="5" id="KW-1185">Reference proteome</keyword>
<dbReference type="InterPro" id="IPR012981">
    <property type="entry name" value="PIH1_N"/>
</dbReference>
<comment type="function">
    <text evidence="2">Involved in the assembly of C/D box small nucleolar ribonucleoprotein (snoRNP) particles. Recruits the SWI/SNF complex to the core promoter of rRNA genes and enhances pre-rRNA transcription. Mediates interaction of TELO2 with the R2TP complex which is necessary for the stability of MTOR and SMG1. Positively regulates the assembly and activity of the mTORC1 complex.</text>
</comment>
<feature type="domain" description="PIH1 N-terminal" evidence="3">
    <location>
        <begin position="54"/>
        <end position="178"/>
    </location>
</feature>
<dbReference type="PANTHER" id="PTHR22997">
    <property type="entry name" value="PIH1 DOMAIN-CONTAINING PROTEIN 1"/>
    <property type="match status" value="1"/>
</dbReference>
<dbReference type="EMBL" id="BTSX01000001">
    <property type="protein sequence ID" value="GMS80003.1"/>
    <property type="molecule type" value="Genomic_DNA"/>
</dbReference>
<dbReference type="GO" id="GO:0097255">
    <property type="term" value="C:R2TP complex"/>
    <property type="evidence" value="ECO:0007669"/>
    <property type="project" value="TreeGrafter"/>
</dbReference>
<dbReference type="GO" id="GO:0000492">
    <property type="term" value="P:box C/D snoRNP assembly"/>
    <property type="evidence" value="ECO:0007669"/>
    <property type="project" value="TreeGrafter"/>
</dbReference>
<dbReference type="GO" id="GO:0005737">
    <property type="term" value="C:cytoplasm"/>
    <property type="evidence" value="ECO:0007669"/>
    <property type="project" value="TreeGrafter"/>
</dbReference>
<evidence type="ECO:0000256" key="2">
    <source>
        <dbReference type="ARBA" id="ARBA00046233"/>
    </source>
</evidence>
<dbReference type="GO" id="GO:0006364">
    <property type="term" value="P:rRNA processing"/>
    <property type="evidence" value="ECO:0007669"/>
    <property type="project" value="TreeGrafter"/>
</dbReference>
<dbReference type="PANTHER" id="PTHR22997:SF0">
    <property type="entry name" value="PIH1 DOMAIN-CONTAINING PROTEIN 1"/>
    <property type="match status" value="1"/>
</dbReference>
<comment type="similarity">
    <text evidence="1">Belongs to the PIH1 family.</text>
</comment>
<name>A0AAV5SCT1_9BILA</name>
<dbReference type="InterPro" id="IPR050734">
    <property type="entry name" value="PIH1/Kintoun_subfamily"/>
</dbReference>
<protein>
    <recommendedName>
        <fullName evidence="3">PIH1 N-terminal domain-containing protein</fullName>
    </recommendedName>
</protein>
<evidence type="ECO:0000256" key="1">
    <source>
        <dbReference type="ARBA" id="ARBA00008511"/>
    </source>
</evidence>
<reference evidence="4" key="1">
    <citation type="submission" date="2023-10" db="EMBL/GenBank/DDBJ databases">
        <title>Genome assembly of Pristionchus species.</title>
        <authorList>
            <person name="Yoshida K."/>
            <person name="Sommer R.J."/>
        </authorList>
    </citation>
    <scope>NUCLEOTIDE SEQUENCE</scope>
    <source>
        <strain evidence="4">RS0144</strain>
    </source>
</reference>
<dbReference type="Pfam" id="PF08190">
    <property type="entry name" value="PIH1"/>
    <property type="match status" value="1"/>
</dbReference>
<dbReference type="Proteomes" id="UP001432027">
    <property type="component" value="Unassembled WGS sequence"/>
</dbReference>
<accession>A0AAV5SCT1</accession>
<dbReference type="AlphaFoldDB" id="A0AAV5SCT1"/>
<gene>
    <name evidence="4" type="ORF">PENTCL1PPCAC_2178</name>
</gene>
<evidence type="ECO:0000259" key="3">
    <source>
        <dbReference type="Pfam" id="PF08190"/>
    </source>
</evidence>
<sequence>MVAKASILSYLNLPLLLVNNNSFRMHDGVTMFTPIEGYVMKFKKVNEEIDPEREPSYVKAFVNIFHSPQIPEPQDLTPQEAFELFSSSDLDQFEIPFVMGKFVDVVTDKNSENAMKFDVTVSSKFLEKYLIVDREGVHCRLLMAKICEAINQMHSISMNYWEAILLNRRRMGTKPEAQELVLFKRSTSMVQEEYEEPKTSGEVTKPMVIVEDDPPIGESESTEGEIMNGYYDIVNDVYSIEQNERVRMRIIDGEKLEIRIKVESFQGLRLEMSRSRVHLRNRHQSIVDFHHCIPIDKKRVITKVFETKNLLEILAPIHIPQVEA</sequence>
<proteinExistence type="inferred from homology"/>
<organism evidence="4 5">
    <name type="scientific">Pristionchus entomophagus</name>
    <dbReference type="NCBI Taxonomy" id="358040"/>
    <lineage>
        <taxon>Eukaryota</taxon>
        <taxon>Metazoa</taxon>
        <taxon>Ecdysozoa</taxon>
        <taxon>Nematoda</taxon>
        <taxon>Chromadorea</taxon>
        <taxon>Rhabditida</taxon>
        <taxon>Rhabditina</taxon>
        <taxon>Diplogasteromorpha</taxon>
        <taxon>Diplogasteroidea</taxon>
        <taxon>Neodiplogasteridae</taxon>
        <taxon>Pristionchus</taxon>
    </lineage>
</organism>
<evidence type="ECO:0000313" key="4">
    <source>
        <dbReference type="EMBL" id="GMS80003.1"/>
    </source>
</evidence>
<dbReference type="GO" id="GO:1990904">
    <property type="term" value="C:ribonucleoprotein complex"/>
    <property type="evidence" value="ECO:0007669"/>
    <property type="project" value="TreeGrafter"/>
</dbReference>